<evidence type="ECO:0000256" key="1">
    <source>
        <dbReference type="SAM" id="Phobius"/>
    </source>
</evidence>
<keyword evidence="4" id="KW-1185">Reference proteome</keyword>
<dbReference type="EMBL" id="SOAG01000021">
    <property type="protein sequence ID" value="TDS55912.1"/>
    <property type="molecule type" value="Genomic_DNA"/>
</dbReference>
<evidence type="ECO:0000313" key="4">
    <source>
        <dbReference type="Proteomes" id="UP000295215"/>
    </source>
</evidence>
<dbReference type="AlphaFoldDB" id="A0A4R7ERE9"/>
<evidence type="ECO:0000259" key="2">
    <source>
        <dbReference type="Pfam" id="PF09413"/>
    </source>
</evidence>
<organism evidence="3 4">
    <name type="scientific">Myroides indicus</name>
    <dbReference type="NCBI Taxonomy" id="1323422"/>
    <lineage>
        <taxon>Bacteria</taxon>
        <taxon>Pseudomonadati</taxon>
        <taxon>Bacteroidota</taxon>
        <taxon>Flavobacteriia</taxon>
        <taxon>Flavobacteriales</taxon>
        <taxon>Flavobacteriaceae</taxon>
        <taxon>Myroides</taxon>
    </lineage>
</organism>
<keyword evidence="1" id="KW-0472">Membrane</keyword>
<dbReference type="SUPFAM" id="SSF54913">
    <property type="entry name" value="GlnB-like"/>
    <property type="match status" value="1"/>
</dbReference>
<name>A0A4R7ERE9_9FLAO</name>
<feature type="domain" description="DUF2007" evidence="2">
    <location>
        <begin position="10"/>
        <end position="70"/>
    </location>
</feature>
<sequence length="135" mass="15901">MKFKTLKIFDSYVEAHLLKTKLESKMIYCFLQDENSIATNPLYSYALGGIKLKVKEEDFKEALTILEEIENYSYHFEDKLGCENCGSSLFYTNYKSIKNLKGIFLMLISFLFQTYPIYYKNVRKCKACGWETEIK</sequence>
<dbReference type="InterPro" id="IPR011322">
    <property type="entry name" value="N-reg_PII-like_a/b"/>
</dbReference>
<dbReference type="RefSeq" id="WP_133713099.1">
    <property type="nucleotide sequence ID" value="NZ_SOAG01000021.1"/>
</dbReference>
<accession>A0A4R7ERE9</accession>
<keyword evidence="1" id="KW-1133">Transmembrane helix</keyword>
<dbReference type="Proteomes" id="UP000295215">
    <property type="component" value="Unassembled WGS sequence"/>
</dbReference>
<protein>
    <submittedName>
        <fullName evidence="3">Putative signal transducing protein</fullName>
    </submittedName>
</protein>
<reference evidence="3 4" key="1">
    <citation type="submission" date="2019-03" db="EMBL/GenBank/DDBJ databases">
        <title>Genomic Encyclopedia of Archaeal and Bacterial Type Strains, Phase II (KMG-II): from individual species to whole genera.</title>
        <authorList>
            <person name="Goeker M."/>
        </authorList>
    </citation>
    <scope>NUCLEOTIDE SEQUENCE [LARGE SCALE GENOMIC DNA]</scope>
    <source>
        <strain evidence="3 4">DSM 28213</strain>
    </source>
</reference>
<dbReference type="InterPro" id="IPR018551">
    <property type="entry name" value="DUF2007"/>
</dbReference>
<proteinExistence type="predicted"/>
<dbReference type="Pfam" id="PF09413">
    <property type="entry name" value="DUF2007"/>
    <property type="match status" value="1"/>
</dbReference>
<evidence type="ECO:0000313" key="3">
    <source>
        <dbReference type="EMBL" id="TDS55912.1"/>
    </source>
</evidence>
<feature type="transmembrane region" description="Helical" evidence="1">
    <location>
        <begin position="102"/>
        <end position="119"/>
    </location>
</feature>
<dbReference type="OrthoDB" id="8480302at2"/>
<gene>
    <name evidence="3" type="ORF">C8P70_12132</name>
</gene>
<keyword evidence="1" id="KW-0812">Transmembrane</keyword>
<comment type="caution">
    <text evidence="3">The sequence shown here is derived from an EMBL/GenBank/DDBJ whole genome shotgun (WGS) entry which is preliminary data.</text>
</comment>